<organism evidence="1 2">
    <name type="scientific">Pristionchus pacificus</name>
    <name type="common">Parasitic nematode worm</name>
    <dbReference type="NCBI Taxonomy" id="54126"/>
    <lineage>
        <taxon>Eukaryota</taxon>
        <taxon>Metazoa</taxon>
        <taxon>Ecdysozoa</taxon>
        <taxon>Nematoda</taxon>
        <taxon>Chromadorea</taxon>
        <taxon>Rhabditida</taxon>
        <taxon>Rhabditina</taxon>
        <taxon>Diplogasteromorpha</taxon>
        <taxon>Diplogasteroidea</taxon>
        <taxon>Neodiplogasteridae</taxon>
        <taxon>Pristionchus</taxon>
    </lineage>
</organism>
<evidence type="ECO:0000313" key="1">
    <source>
        <dbReference type="EnsemblMetazoa" id="PPA24490.1"/>
    </source>
</evidence>
<evidence type="ECO:0000313" key="2">
    <source>
        <dbReference type="Proteomes" id="UP000005239"/>
    </source>
</evidence>
<dbReference type="AlphaFoldDB" id="A0A454XW28"/>
<proteinExistence type="predicted"/>
<name>A0A454XW28_PRIPA</name>
<reference evidence="1" key="2">
    <citation type="submission" date="2022-06" db="UniProtKB">
        <authorList>
            <consortium name="EnsemblMetazoa"/>
        </authorList>
    </citation>
    <scope>IDENTIFICATION</scope>
    <source>
        <strain evidence="1">PS312</strain>
    </source>
</reference>
<gene>
    <name evidence="1" type="primary">WBGene00114044</name>
</gene>
<dbReference type="Proteomes" id="UP000005239">
    <property type="component" value="Unassembled WGS sequence"/>
</dbReference>
<reference evidence="2" key="1">
    <citation type="journal article" date="2008" name="Nat. Genet.">
        <title>The Pristionchus pacificus genome provides a unique perspective on nematode lifestyle and parasitism.</title>
        <authorList>
            <person name="Dieterich C."/>
            <person name="Clifton S.W."/>
            <person name="Schuster L.N."/>
            <person name="Chinwalla A."/>
            <person name="Delehaunty K."/>
            <person name="Dinkelacker I."/>
            <person name="Fulton L."/>
            <person name="Fulton R."/>
            <person name="Godfrey J."/>
            <person name="Minx P."/>
            <person name="Mitreva M."/>
            <person name="Roeseler W."/>
            <person name="Tian H."/>
            <person name="Witte H."/>
            <person name="Yang S.P."/>
            <person name="Wilson R.K."/>
            <person name="Sommer R.J."/>
        </authorList>
    </citation>
    <scope>NUCLEOTIDE SEQUENCE [LARGE SCALE GENOMIC DNA]</scope>
    <source>
        <strain evidence="2">PS312</strain>
    </source>
</reference>
<keyword evidence="2" id="KW-1185">Reference proteome</keyword>
<accession>A0A8R1UHN2</accession>
<accession>A0A454XW28</accession>
<sequence>MQTILVLSLLALCVFAHADAAGSTGAPLSAEKKAEIKAKVQEKLSTLSPAAQAAGAKIIAAFEANEGNMEATKAAVESILSGVADSVKTEIASILPGGRHFLGHHRQTTPSA</sequence>
<dbReference type="EnsemblMetazoa" id="PPA24490.1">
    <property type="protein sequence ID" value="PPA24490.1"/>
    <property type="gene ID" value="WBGene00114044"/>
</dbReference>
<protein>
    <submittedName>
        <fullName evidence="1">Uncharacterized protein</fullName>
    </submittedName>
</protein>